<dbReference type="Gene3D" id="3.55.30.10">
    <property type="entry name" value="Hsp33 domain"/>
    <property type="match status" value="1"/>
</dbReference>
<dbReference type="HAMAP" id="MF_00117">
    <property type="entry name" value="HslO"/>
    <property type="match status" value="1"/>
</dbReference>
<dbReference type="NCBIfam" id="NF001033">
    <property type="entry name" value="PRK00114.1"/>
    <property type="match status" value="1"/>
</dbReference>
<feature type="disulfide bond" description="Redox-active" evidence="6">
    <location>
        <begin position="261"/>
        <end position="264"/>
    </location>
</feature>
<dbReference type="SUPFAM" id="SSF64397">
    <property type="entry name" value="Hsp33 domain"/>
    <property type="match status" value="1"/>
</dbReference>
<evidence type="ECO:0000256" key="4">
    <source>
        <dbReference type="ARBA" id="ARBA00023186"/>
    </source>
</evidence>
<dbReference type="InterPro" id="IPR016153">
    <property type="entry name" value="Heat_shock_Hsp33_N"/>
</dbReference>
<comment type="similarity">
    <text evidence="6">Belongs to the HSP33 family.</text>
</comment>
<sequence>MNSDTLFRFLFRDKHVRGEIVDLAHSLQHMLQGHDYPFPVKQLLAEMVAATSLLTATLKFEGEISVQLQGDGPVRYATVNGTDQQVFRGVARLQSEIQGEGLRALVGEGYLLVTITPHQGERYQGIIPLTGDSLKETIEAYFVQSEQLPTRVYLCTDVQSDKARAAGMLLQVLPVDQQKSHEEFAELVVLADTIQADELLNLPAAEVVHRLFHQEVVEAFPLQPVRFECGCSRLKCEAAILNLGAQAIQEHIADGQLDIQCEYCKTNYHFDPAHLQQLLDTVQQDQDKE</sequence>
<keyword evidence="4 6" id="KW-0143">Chaperone</keyword>
<evidence type="ECO:0000256" key="3">
    <source>
        <dbReference type="ARBA" id="ARBA00023157"/>
    </source>
</evidence>
<dbReference type="Gene3D" id="3.90.1280.10">
    <property type="entry name" value="HSP33 redox switch-like"/>
    <property type="match status" value="1"/>
</dbReference>
<feature type="disulfide bond" description="Redox-active" evidence="6">
    <location>
        <begin position="229"/>
        <end position="231"/>
    </location>
</feature>
<keyword evidence="8" id="KW-1185">Reference proteome</keyword>
<comment type="subcellular location">
    <subcellularLocation>
        <location evidence="6">Cytoplasm</location>
    </subcellularLocation>
</comment>
<dbReference type="PIRSF" id="PIRSF005261">
    <property type="entry name" value="Heat_shock_Hsp33"/>
    <property type="match status" value="1"/>
</dbReference>
<keyword evidence="2 6" id="KW-0862">Zinc</keyword>
<accession>A0ABT9GX37</accession>
<gene>
    <name evidence="6 7" type="primary">hslO</name>
    <name evidence="7" type="ORF">Q3O60_05460</name>
</gene>
<evidence type="ECO:0000256" key="5">
    <source>
        <dbReference type="ARBA" id="ARBA00023284"/>
    </source>
</evidence>
<dbReference type="Pfam" id="PF01430">
    <property type="entry name" value="HSP33"/>
    <property type="match status" value="1"/>
</dbReference>
<dbReference type="InterPro" id="IPR023212">
    <property type="entry name" value="Hsp33_helix_hairpin_bin_dom_sf"/>
</dbReference>
<evidence type="ECO:0000256" key="1">
    <source>
        <dbReference type="ARBA" id="ARBA00022490"/>
    </source>
</evidence>
<comment type="function">
    <text evidence="6">Redox regulated molecular chaperone. Protects both thermally unfolding and oxidatively damaged proteins from irreversible aggregation. Plays an important role in the bacterial defense system toward oxidative stress.</text>
</comment>
<evidence type="ECO:0000256" key="6">
    <source>
        <dbReference type="HAMAP-Rule" id="MF_00117"/>
    </source>
</evidence>
<evidence type="ECO:0000256" key="2">
    <source>
        <dbReference type="ARBA" id="ARBA00022833"/>
    </source>
</evidence>
<name>A0ABT9GX37_9GAMM</name>
<keyword evidence="5 6" id="KW-0676">Redox-active center</keyword>
<comment type="PTM">
    <text evidence="6">Under oxidizing conditions two disulfide bonds are formed involving the reactive cysteines. Under reducing conditions zinc is bound to the reactive cysteines and the protein is inactive.</text>
</comment>
<dbReference type="PANTHER" id="PTHR30111:SF1">
    <property type="entry name" value="33 KDA CHAPERONIN"/>
    <property type="match status" value="1"/>
</dbReference>
<comment type="caution">
    <text evidence="7">The sequence shown here is derived from an EMBL/GenBank/DDBJ whole genome shotgun (WGS) entry which is preliminary data.</text>
</comment>
<organism evidence="7 8">
    <name type="scientific">Alkalimonas collagenimarina</name>
    <dbReference type="NCBI Taxonomy" id="400390"/>
    <lineage>
        <taxon>Bacteria</taxon>
        <taxon>Pseudomonadati</taxon>
        <taxon>Pseudomonadota</taxon>
        <taxon>Gammaproteobacteria</taxon>
        <taxon>Alkalimonas</taxon>
    </lineage>
</organism>
<keyword evidence="3 6" id="KW-1015">Disulfide bond</keyword>
<dbReference type="Proteomes" id="UP001231616">
    <property type="component" value="Unassembled WGS sequence"/>
</dbReference>
<protein>
    <recommendedName>
        <fullName evidence="6">33 kDa chaperonin</fullName>
    </recommendedName>
    <alternativeName>
        <fullName evidence="6">Heat shock protein 33 homolog</fullName>
        <shortName evidence="6">HSP33</shortName>
    </alternativeName>
</protein>
<keyword evidence="1 6" id="KW-0963">Cytoplasm</keyword>
<evidence type="ECO:0000313" key="7">
    <source>
        <dbReference type="EMBL" id="MDP4535625.1"/>
    </source>
</evidence>
<dbReference type="Gene3D" id="1.10.287.480">
    <property type="entry name" value="helix hairpin bin"/>
    <property type="match status" value="1"/>
</dbReference>
<dbReference type="RefSeq" id="WP_305892892.1">
    <property type="nucleotide sequence ID" value="NZ_JAUZVZ010000006.1"/>
</dbReference>
<dbReference type="SUPFAM" id="SSF118352">
    <property type="entry name" value="HSP33 redox switch-like"/>
    <property type="match status" value="1"/>
</dbReference>
<reference evidence="7 8" key="1">
    <citation type="submission" date="2023-08" db="EMBL/GenBank/DDBJ databases">
        <authorList>
            <person name="Joshi A."/>
            <person name="Thite S."/>
        </authorList>
    </citation>
    <scope>NUCLEOTIDE SEQUENCE [LARGE SCALE GENOMIC DNA]</scope>
    <source>
        <strain evidence="7 8">AC40</strain>
    </source>
</reference>
<dbReference type="CDD" id="cd00498">
    <property type="entry name" value="Hsp33"/>
    <property type="match status" value="1"/>
</dbReference>
<proteinExistence type="inferred from homology"/>
<dbReference type="InterPro" id="IPR016154">
    <property type="entry name" value="Heat_shock_Hsp33_C"/>
</dbReference>
<dbReference type="PANTHER" id="PTHR30111">
    <property type="entry name" value="33 KDA CHAPERONIN"/>
    <property type="match status" value="1"/>
</dbReference>
<dbReference type="InterPro" id="IPR000397">
    <property type="entry name" value="Heat_shock_Hsp33"/>
</dbReference>
<dbReference type="EMBL" id="JAUZVZ010000006">
    <property type="protein sequence ID" value="MDP4535625.1"/>
    <property type="molecule type" value="Genomic_DNA"/>
</dbReference>
<evidence type="ECO:0000313" key="8">
    <source>
        <dbReference type="Proteomes" id="UP001231616"/>
    </source>
</evidence>